<dbReference type="PANTHER" id="PTHR30055">
    <property type="entry name" value="HTH-TYPE TRANSCRIPTIONAL REGULATOR RUTR"/>
    <property type="match status" value="1"/>
</dbReference>
<dbReference type="InterPro" id="IPR009057">
    <property type="entry name" value="Homeodomain-like_sf"/>
</dbReference>
<dbReference type="InterPro" id="IPR036271">
    <property type="entry name" value="Tet_transcr_reg_TetR-rel_C_sf"/>
</dbReference>
<name>A0ABU0YT01_9PROT</name>
<dbReference type="NCBIfam" id="NF001978">
    <property type="entry name" value="PRK00767.1"/>
    <property type="match status" value="1"/>
</dbReference>
<dbReference type="Pfam" id="PF13977">
    <property type="entry name" value="TetR_C_6"/>
    <property type="match status" value="1"/>
</dbReference>
<evidence type="ECO:0000313" key="8">
    <source>
        <dbReference type="Proteomes" id="UP001230156"/>
    </source>
</evidence>
<dbReference type="Pfam" id="PF00440">
    <property type="entry name" value="TetR_N"/>
    <property type="match status" value="1"/>
</dbReference>
<dbReference type="PRINTS" id="PR00455">
    <property type="entry name" value="HTHTETR"/>
</dbReference>
<accession>A0ABU0YT01</accession>
<keyword evidence="2" id="KW-0805">Transcription regulation</keyword>
<dbReference type="PANTHER" id="PTHR30055:SF228">
    <property type="entry name" value="TRANSCRIPTIONAL REGULATOR-RELATED"/>
    <property type="match status" value="1"/>
</dbReference>
<keyword evidence="8" id="KW-1185">Reference proteome</keyword>
<keyword evidence="4" id="KW-0804">Transcription</keyword>
<dbReference type="RefSeq" id="WP_379960612.1">
    <property type="nucleotide sequence ID" value="NZ_JAUYVI010000008.1"/>
</dbReference>
<dbReference type="Gene3D" id="1.10.357.10">
    <property type="entry name" value="Tetracycline Repressor, domain 2"/>
    <property type="match status" value="1"/>
</dbReference>
<gene>
    <name evidence="7" type="primary">betI</name>
    <name evidence="7" type="ORF">Q8A70_24315</name>
</gene>
<evidence type="ECO:0000256" key="3">
    <source>
        <dbReference type="ARBA" id="ARBA00023125"/>
    </source>
</evidence>
<evidence type="ECO:0000259" key="6">
    <source>
        <dbReference type="PROSITE" id="PS50977"/>
    </source>
</evidence>
<proteinExistence type="predicted"/>
<sequence length="215" mass="24219">MSTPPKKKRRRALGQNPAIRASRRKELIEAAIHVIARHGYAGCTVGRVAQRAGASQGLMNFHFKSIDLLLEAAFNHLADEFDQAWKARVAEAGPEPWDRITAMVEAYFGADVFTSEKLAVWFTFWVDSGLRDDFRSAAVRVERRYHRDLEAEVLRLVPAKKDAATLIGMLTALVDGYWLQALLYPKTFKPKQAVRSCLTWLRQAVENAGQHGRNA</sequence>
<protein>
    <submittedName>
        <fullName evidence="7">Transcriptional regulator BetI</fullName>
    </submittedName>
</protein>
<feature type="domain" description="HTH tetR-type" evidence="6">
    <location>
        <begin position="21"/>
        <end position="81"/>
    </location>
</feature>
<feature type="DNA-binding region" description="H-T-H motif" evidence="5">
    <location>
        <begin position="44"/>
        <end position="63"/>
    </location>
</feature>
<evidence type="ECO:0000256" key="4">
    <source>
        <dbReference type="ARBA" id="ARBA00023163"/>
    </source>
</evidence>
<dbReference type="PROSITE" id="PS50977">
    <property type="entry name" value="HTH_TETR_2"/>
    <property type="match status" value="1"/>
</dbReference>
<evidence type="ECO:0000256" key="1">
    <source>
        <dbReference type="ARBA" id="ARBA00022491"/>
    </source>
</evidence>
<comment type="caution">
    <text evidence="7">The sequence shown here is derived from an EMBL/GenBank/DDBJ whole genome shotgun (WGS) entry which is preliminary data.</text>
</comment>
<reference evidence="8" key="1">
    <citation type="submission" date="2023-08" db="EMBL/GenBank/DDBJ databases">
        <title>Rhodospirillaceae gen. nov., a novel taxon isolated from the Yangtze River Yuezi River estuary sludge.</title>
        <authorList>
            <person name="Ruan L."/>
        </authorList>
    </citation>
    <scope>NUCLEOTIDE SEQUENCE [LARGE SCALE GENOMIC DNA]</scope>
    <source>
        <strain evidence="8">R-7</strain>
    </source>
</reference>
<dbReference type="InterPro" id="IPR039538">
    <property type="entry name" value="BetI_C"/>
</dbReference>
<keyword evidence="1" id="KW-0678">Repressor</keyword>
<evidence type="ECO:0000313" key="7">
    <source>
        <dbReference type="EMBL" id="MDQ7250836.1"/>
    </source>
</evidence>
<evidence type="ECO:0000256" key="2">
    <source>
        <dbReference type="ARBA" id="ARBA00023015"/>
    </source>
</evidence>
<dbReference type="SUPFAM" id="SSF48498">
    <property type="entry name" value="Tetracyclin repressor-like, C-terminal domain"/>
    <property type="match status" value="1"/>
</dbReference>
<dbReference type="InterPro" id="IPR050109">
    <property type="entry name" value="HTH-type_TetR-like_transc_reg"/>
</dbReference>
<keyword evidence="3 5" id="KW-0238">DNA-binding</keyword>
<dbReference type="Proteomes" id="UP001230156">
    <property type="component" value="Unassembled WGS sequence"/>
</dbReference>
<organism evidence="7 8">
    <name type="scientific">Dongia sedimenti</name>
    <dbReference type="NCBI Taxonomy" id="3064282"/>
    <lineage>
        <taxon>Bacteria</taxon>
        <taxon>Pseudomonadati</taxon>
        <taxon>Pseudomonadota</taxon>
        <taxon>Alphaproteobacteria</taxon>
        <taxon>Rhodospirillales</taxon>
        <taxon>Dongiaceae</taxon>
        <taxon>Dongia</taxon>
    </lineage>
</organism>
<dbReference type="SUPFAM" id="SSF46689">
    <property type="entry name" value="Homeodomain-like"/>
    <property type="match status" value="1"/>
</dbReference>
<dbReference type="InterPro" id="IPR001647">
    <property type="entry name" value="HTH_TetR"/>
</dbReference>
<dbReference type="EMBL" id="JAUYVI010000008">
    <property type="protein sequence ID" value="MDQ7250836.1"/>
    <property type="molecule type" value="Genomic_DNA"/>
</dbReference>
<evidence type="ECO:0000256" key="5">
    <source>
        <dbReference type="PROSITE-ProRule" id="PRU00335"/>
    </source>
</evidence>